<evidence type="ECO:0000259" key="1">
    <source>
        <dbReference type="Pfam" id="PF20150"/>
    </source>
</evidence>
<sequence>MSDLAEFTLFPKLSSEIKAMVWDLASQEPNRILFDSWRIRKRKYPKRKVTTPISERDRIFCGRHPDYPNPRRLWAQGRVPAVLITCRESRYWAMKHYSLCFGDQLYYKSLWFNPKVDTLIFSDMFAAFCFGWGGVIKRGAIPLIRDSFTMPVVERVVVQDTLRAYFYEKATEMASNFRHLKSLVMRTDGVPIEINSVWWWEDGYSIHQPSLRIFMQMFWDTEWWKATRAVDKKPEFQIMTPEEMWDAGFAKPLGPSHKLNRRPKIYKAKAAQLLPLRRSNRIKAIEATSGVEL</sequence>
<protein>
    <recommendedName>
        <fullName evidence="1">2EXR domain-containing protein</fullName>
    </recommendedName>
</protein>
<dbReference type="AlphaFoldDB" id="W9C8G5"/>
<dbReference type="InterPro" id="IPR045518">
    <property type="entry name" value="2EXR"/>
</dbReference>
<accession>W9C8G5</accession>
<organism evidence="2 3">
    <name type="scientific">Sclerotinia borealis (strain F-4128)</name>
    <dbReference type="NCBI Taxonomy" id="1432307"/>
    <lineage>
        <taxon>Eukaryota</taxon>
        <taxon>Fungi</taxon>
        <taxon>Dikarya</taxon>
        <taxon>Ascomycota</taxon>
        <taxon>Pezizomycotina</taxon>
        <taxon>Leotiomycetes</taxon>
        <taxon>Helotiales</taxon>
        <taxon>Sclerotiniaceae</taxon>
        <taxon>Sclerotinia</taxon>
    </lineage>
</organism>
<evidence type="ECO:0000313" key="2">
    <source>
        <dbReference type="EMBL" id="ESZ92093.1"/>
    </source>
</evidence>
<proteinExistence type="predicted"/>
<gene>
    <name evidence="2" type="ORF">SBOR_7508</name>
</gene>
<comment type="caution">
    <text evidence="2">The sequence shown here is derived from an EMBL/GenBank/DDBJ whole genome shotgun (WGS) entry which is preliminary data.</text>
</comment>
<dbReference type="HOGENOM" id="CLU_1049694_0_0_1"/>
<dbReference type="EMBL" id="AYSA01000425">
    <property type="protein sequence ID" value="ESZ92093.1"/>
    <property type="molecule type" value="Genomic_DNA"/>
</dbReference>
<dbReference type="PANTHER" id="PTHR35910:SF6">
    <property type="entry name" value="2EXR DOMAIN-CONTAINING PROTEIN"/>
    <property type="match status" value="1"/>
</dbReference>
<dbReference type="OrthoDB" id="3538071at2759"/>
<dbReference type="Pfam" id="PF20150">
    <property type="entry name" value="2EXR"/>
    <property type="match status" value="1"/>
</dbReference>
<name>W9C8G5_SCLBF</name>
<feature type="domain" description="2EXR" evidence="1">
    <location>
        <begin position="7"/>
        <end position="119"/>
    </location>
</feature>
<evidence type="ECO:0000313" key="3">
    <source>
        <dbReference type="Proteomes" id="UP000019487"/>
    </source>
</evidence>
<keyword evidence="3" id="KW-1185">Reference proteome</keyword>
<dbReference type="PANTHER" id="PTHR35910">
    <property type="entry name" value="2EXR DOMAIN-CONTAINING PROTEIN"/>
    <property type="match status" value="1"/>
</dbReference>
<dbReference type="Proteomes" id="UP000019487">
    <property type="component" value="Unassembled WGS sequence"/>
</dbReference>
<reference evidence="2 3" key="1">
    <citation type="journal article" date="2014" name="Genome Announc.">
        <title>Draft genome sequence of Sclerotinia borealis, a psychrophilic plant pathogenic fungus.</title>
        <authorList>
            <person name="Mardanov A.V."/>
            <person name="Beletsky A.V."/>
            <person name="Kadnikov V.V."/>
            <person name="Ignatov A.N."/>
            <person name="Ravin N.V."/>
        </authorList>
    </citation>
    <scope>NUCLEOTIDE SEQUENCE [LARGE SCALE GENOMIC DNA]</scope>
    <source>
        <strain evidence="3">F-4157</strain>
    </source>
</reference>